<dbReference type="Proteomes" id="UP000287394">
    <property type="component" value="Chromosome"/>
</dbReference>
<keyword evidence="2" id="KW-1185">Reference proteome</keyword>
<protein>
    <submittedName>
        <fullName evidence="1">Uncharacterized protein</fullName>
    </submittedName>
</protein>
<dbReference type="KEGG" id="ccot:CCAX7_16260"/>
<reference evidence="1 2" key="1">
    <citation type="journal article" date="2019" name="Int. J. Syst. Evol. Microbiol.">
        <title>Capsulimonas corticalis gen. nov., sp. nov., an aerobic capsulated bacterium, of a novel bacterial order, Capsulimonadales ord. nov., of the class Armatimonadia of the phylum Armatimonadetes.</title>
        <authorList>
            <person name="Li J."/>
            <person name="Kudo C."/>
            <person name="Tonouchi A."/>
        </authorList>
    </citation>
    <scope>NUCLEOTIDE SEQUENCE [LARGE SCALE GENOMIC DNA]</scope>
    <source>
        <strain evidence="1 2">AX-7</strain>
    </source>
</reference>
<proteinExistence type="predicted"/>
<accession>A0A402CYZ7</accession>
<evidence type="ECO:0000313" key="2">
    <source>
        <dbReference type="Proteomes" id="UP000287394"/>
    </source>
</evidence>
<gene>
    <name evidence="1" type="ORF">CCAX7_16260</name>
</gene>
<dbReference type="EMBL" id="AP025739">
    <property type="protein sequence ID" value="BDI29575.1"/>
    <property type="molecule type" value="Genomic_DNA"/>
</dbReference>
<sequence length="200" mass="21881">MVKLYTWSPTTPATVLEHTVAPDVGHSALEVIGADGATRAYASFWPERDSLIGRITGIWKHRPTRYPDSYATEIDPAGAYMQREAEYVDVFEGLEEDTIVHLWAKLKKTEYDFLKWNCSNVCKLLLLSSVHPGVRPTLEQALQTSPEDLKHAAGAGDLLATLAHLSASSFIECSPVDLRRLSEAYAAAHHAFGASRSGGG</sequence>
<dbReference type="RefSeq" id="WP_119322553.1">
    <property type="nucleotide sequence ID" value="NZ_AP025739.1"/>
</dbReference>
<name>A0A402CYZ7_9BACT</name>
<dbReference type="AlphaFoldDB" id="A0A402CYZ7"/>
<organism evidence="1 2">
    <name type="scientific">Capsulimonas corticalis</name>
    <dbReference type="NCBI Taxonomy" id="2219043"/>
    <lineage>
        <taxon>Bacteria</taxon>
        <taxon>Bacillati</taxon>
        <taxon>Armatimonadota</taxon>
        <taxon>Armatimonadia</taxon>
        <taxon>Capsulimonadales</taxon>
        <taxon>Capsulimonadaceae</taxon>
        <taxon>Capsulimonas</taxon>
    </lineage>
</organism>
<evidence type="ECO:0000313" key="1">
    <source>
        <dbReference type="EMBL" id="BDI29575.1"/>
    </source>
</evidence>